<dbReference type="EMBL" id="JAAMPC010000005">
    <property type="protein sequence ID" value="KAG2310846.1"/>
    <property type="molecule type" value="Genomic_DNA"/>
</dbReference>
<protein>
    <submittedName>
        <fullName evidence="1">Uncharacterized protein</fullName>
    </submittedName>
</protein>
<evidence type="ECO:0000313" key="1">
    <source>
        <dbReference type="EMBL" id="KAG2310846.1"/>
    </source>
</evidence>
<name>A0A8X7VGH6_BRACI</name>
<sequence length="176" mass="20072">MTTEVAYLFIVDSLQNLLERMSDGFYTVRRLVLMSGDGGFRNIVNSLRSEVMEVSFIKPDIKMCAPLTSGAPSVNLSMCFDGKPNWHCASKSKGEMIEERKTAKTERKLFKETDYGEEICRRDPLFCISEVKVQETKMIGTTPTIIKGTTHSVYDHQWTTQQMDAGGWRLRDICRL</sequence>
<proteinExistence type="predicted"/>
<gene>
    <name evidence="1" type="ORF">Bca52824_022403</name>
</gene>
<dbReference type="AlphaFoldDB" id="A0A8X7VGH6"/>
<accession>A0A8X7VGH6</accession>
<organism evidence="1 2">
    <name type="scientific">Brassica carinata</name>
    <name type="common">Ethiopian mustard</name>
    <name type="synonym">Abyssinian cabbage</name>
    <dbReference type="NCBI Taxonomy" id="52824"/>
    <lineage>
        <taxon>Eukaryota</taxon>
        <taxon>Viridiplantae</taxon>
        <taxon>Streptophyta</taxon>
        <taxon>Embryophyta</taxon>
        <taxon>Tracheophyta</taxon>
        <taxon>Spermatophyta</taxon>
        <taxon>Magnoliopsida</taxon>
        <taxon>eudicotyledons</taxon>
        <taxon>Gunneridae</taxon>
        <taxon>Pentapetalae</taxon>
        <taxon>rosids</taxon>
        <taxon>malvids</taxon>
        <taxon>Brassicales</taxon>
        <taxon>Brassicaceae</taxon>
        <taxon>Brassiceae</taxon>
        <taxon>Brassica</taxon>
    </lineage>
</organism>
<dbReference type="OrthoDB" id="10560294at2759"/>
<comment type="caution">
    <text evidence="1">The sequence shown here is derived from an EMBL/GenBank/DDBJ whole genome shotgun (WGS) entry which is preliminary data.</text>
</comment>
<evidence type="ECO:0000313" key="2">
    <source>
        <dbReference type="Proteomes" id="UP000886595"/>
    </source>
</evidence>
<reference evidence="1 2" key="1">
    <citation type="submission" date="2020-02" db="EMBL/GenBank/DDBJ databases">
        <authorList>
            <person name="Ma Q."/>
            <person name="Huang Y."/>
            <person name="Song X."/>
            <person name="Pei D."/>
        </authorList>
    </citation>
    <scope>NUCLEOTIDE SEQUENCE [LARGE SCALE GENOMIC DNA]</scope>
    <source>
        <strain evidence="1">Sxm20200214</strain>
        <tissue evidence="1">Leaf</tissue>
    </source>
</reference>
<dbReference type="Proteomes" id="UP000886595">
    <property type="component" value="Unassembled WGS sequence"/>
</dbReference>
<keyword evidence="2" id="KW-1185">Reference proteome</keyword>